<evidence type="ECO:0000259" key="1">
    <source>
        <dbReference type="PROSITE" id="PS50093"/>
    </source>
</evidence>
<keyword evidence="3" id="KW-1185">Reference proteome</keyword>
<organism evidence="2 3">
    <name type="scientific">Chitinophaga dinghuensis</name>
    <dbReference type="NCBI Taxonomy" id="1539050"/>
    <lineage>
        <taxon>Bacteria</taxon>
        <taxon>Pseudomonadati</taxon>
        <taxon>Bacteroidota</taxon>
        <taxon>Chitinophagia</taxon>
        <taxon>Chitinophagales</taxon>
        <taxon>Chitinophagaceae</taxon>
        <taxon>Chitinophaga</taxon>
    </lineage>
</organism>
<dbReference type="Proteomes" id="UP000249819">
    <property type="component" value="Unassembled WGS sequence"/>
</dbReference>
<dbReference type="InterPro" id="IPR035986">
    <property type="entry name" value="PKD_dom_sf"/>
</dbReference>
<dbReference type="SUPFAM" id="SSF49299">
    <property type="entry name" value="PKD domain"/>
    <property type="match status" value="2"/>
</dbReference>
<dbReference type="AlphaFoldDB" id="A0A327VL60"/>
<proteinExistence type="predicted"/>
<dbReference type="RefSeq" id="WP_111595145.1">
    <property type="nucleotide sequence ID" value="NZ_QLMA01000011.1"/>
</dbReference>
<dbReference type="InterPro" id="IPR013783">
    <property type="entry name" value="Ig-like_fold"/>
</dbReference>
<evidence type="ECO:0000313" key="2">
    <source>
        <dbReference type="EMBL" id="RAJ73908.1"/>
    </source>
</evidence>
<dbReference type="InterPro" id="IPR000601">
    <property type="entry name" value="PKD_dom"/>
</dbReference>
<comment type="caution">
    <text evidence="2">The sequence shown here is derived from an EMBL/GenBank/DDBJ whole genome shotgun (WGS) entry which is preliminary data.</text>
</comment>
<dbReference type="EMBL" id="QLMA01000011">
    <property type="protein sequence ID" value="RAJ73908.1"/>
    <property type="molecule type" value="Genomic_DNA"/>
</dbReference>
<dbReference type="NCBIfam" id="TIGR04131">
    <property type="entry name" value="Bac_Flav_CTERM"/>
    <property type="match status" value="1"/>
</dbReference>
<dbReference type="InterPro" id="IPR026341">
    <property type="entry name" value="T9SS_type_B"/>
</dbReference>
<dbReference type="Gene3D" id="2.60.40.10">
    <property type="entry name" value="Immunoglobulins"/>
    <property type="match status" value="2"/>
</dbReference>
<name>A0A327VL60_9BACT</name>
<dbReference type="SMART" id="SM00089">
    <property type="entry name" value="PKD"/>
    <property type="match status" value="2"/>
</dbReference>
<dbReference type="PROSITE" id="PS50093">
    <property type="entry name" value="PKD"/>
    <property type="match status" value="1"/>
</dbReference>
<dbReference type="InterPro" id="IPR022409">
    <property type="entry name" value="PKD/Chitinase_dom"/>
</dbReference>
<gene>
    <name evidence="2" type="ORF">CLV59_11127</name>
</gene>
<reference evidence="2 3" key="1">
    <citation type="submission" date="2018-06" db="EMBL/GenBank/DDBJ databases">
        <title>Genomic Encyclopedia of Archaeal and Bacterial Type Strains, Phase II (KMG-II): from individual species to whole genera.</title>
        <authorList>
            <person name="Goeker M."/>
        </authorList>
    </citation>
    <scope>NUCLEOTIDE SEQUENCE [LARGE SCALE GENOMIC DNA]</scope>
    <source>
        <strain evidence="2 3">DSM 29821</strain>
    </source>
</reference>
<dbReference type="Pfam" id="PF13585">
    <property type="entry name" value="CHU_C"/>
    <property type="match status" value="1"/>
</dbReference>
<protein>
    <submittedName>
        <fullName evidence="2">Gliding motility-associated-like protein</fullName>
    </submittedName>
</protein>
<sequence>MKRVIYMVLGCCLLFLDAAGYHIIGGEIYYRTIGMSADNLRYRYLITLKLYRDADFTCGDRQGCIDRFENPSVANVYNASGTRVLSSVYLYIKTVKPLIDTLKNPCLAPQAQHLEVAFYEATIELPPITGGYYVSSQRCCRGEKLTNIYDSEHEGSTYYTVIPGLEVKPGNNSAYFNKDTAIVICNAMPFKIDYAAYDEDGDSLSYSLCSALTDGTASVDRSSNTPPPYNNIVRYIAPYSGSNPMGGNPAIAIDSKGMISCTPDRPGKYVVTVCVNEYDRTTKVFLGTHSKDILLTIFDCTTKITASIPSILRNCTDEPSLSVPMANYSNAGFTSTYYWAFGDGTDTTTTDRTVFNHNFPDTGVYKVKLIVNPGLACTDSMTGLVANYPGLKADFNSVGLCKGTPIQFDDLSTYQYGRITSRKWIINIDSTLGSTTSTILKYTFPAAATYAVTLTVSTNTQCEKTVTKNIQVYAVKPFAGNDTILVKGLPFTMQGSGGDIYSWSPSYGLNNPNIAHPVLLSDRDTTYILKVSNIQGCSGYDTMHVKFYAGPEMYIPSAFSPNGDGVNDRFRFIPVGMISYKYFRIYNRWGQELYASTDFHTGWDGTIQGKPAPVDTYIWILDATDLNGNQIQRKGTVTLVR</sequence>
<dbReference type="Pfam" id="PF18911">
    <property type="entry name" value="PKD_4"/>
    <property type="match status" value="1"/>
</dbReference>
<evidence type="ECO:0000313" key="3">
    <source>
        <dbReference type="Proteomes" id="UP000249819"/>
    </source>
</evidence>
<feature type="domain" description="PKD" evidence="1">
    <location>
        <begin position="329"/>
        <end position="372"/>
    </location>
</feature>
<accession>A0A327VL60</accession>
<dbReference type="CDD" id="cd00146">
    <property type="entry name" value="PKD"/>
    <property type="match status" value="1"/>
</dbReference>
<dbReference type="OrthoDB" id="1490014at2"/>